<feature type="non-terminal residue" evidence="2">
    <location>
        <position position="80"/>
    </location>
</feature>
<evidence type="ECO:0000313" key="3">
    <source>
        <dbReference type="Proteomes" id="UP000837857"/>
    </source>
</evidence>
<protein>
    <submittedName>
        <fullName evidence="2">Uncharacterized protein</fullName>
    </submittedName>
</protein>
<name>A0ABN8IGZ2_9NEOP</name>
<evidence type="ECO:0000256" key="1">
    <source>
        <dbReference type="SAM" id="MobiDB-lite"/>
    </source>
</evidence>
<gene>
    <name evidence="2" type="ORF">IPOD504_LOCUS8857</name>
</gene>
<organism evidence="2 3">
    <name type="scientific">Iphiclides podalirius</name>
    <name type="common">scarce swallowtail</name>
    <dbReference type="NCBI Taxonomy" id="110791"/>
    <lineage>
        <taxon>Eukaryota</taxon>
        <taxon>Metazoa</taxon>
        <taxon>Ecdysozoa</taxon>
        <taxon>Arthropoda</taxon>
        <taxon>Hexapoda</taxon>
        <taxon>Insecta</taxon>
        <taxon>Pterygota</taxon>
        <taxon>Neoptera</taxon>
        <taxon>Endopterygota</taxon>
        <taxon>Lepidoptera</taxon>
        <taxon>Glossata</taxon>
        <taxon>Ditrysia</taxon>
        <taxon>Papilionoidea</taxon>
        <taxon>Papilionidae</taxon>
        <taxon>Papilioninae</taxon>
        <taxon>Iphiclides</taxon>
    </lineage>
</organism>
<dbReference type="EMBL" id="OW152833">
    <property type="protein sequence ID" value="CAH2054944.1"/>
    <property type="molecule type" value="Genomic_DNA"/>
</dbReference>
<feature type="region of interest" description="Disordered" evidence="1">
    <location>
        <begin position="1"/>
        <end position="25"/>
    </location>
</feature>
<accession>A0ABN8IGZ2</accession>
<proteinExistence type="predicted"/>
<reference evidence="2" key="1">
    <citation type="submission" date="2022-03" db="EMBL/GenBank/DDBJ databases">
        <authorList>
            <person name="Martin H S."/>
        </authorList>
    </citation>
    <scope>NUCLEOTIDE SEQUENCE</scope>
</reference>
<keyword evidence="3" id="KW-1185">Reference proteome</keyword>
<feature type="compositionally biased region" description="Polar residues" evidence="1">
    <location>
        <begin position="16"/>
        <end position="25"/>
    </location>
</feature>
<evidence type="ECO:0000313" key="2">
    <source>
        <dbReference type="EMBL" id="CAH2054944.1"/>
    </source>
</evidence>
<dbReference type="Proteomes" id="UP000837857">
    <property type="component" value="Chromosome 21"/>
</dbReference>
<sequence>MARDHLFSMPTVPSEGHSNAGQFQDTADKYGYSGRGIGSFGPVTNPASFLVKAFCVCNAVHAVRYAASYGAAEPESQRHK</sequence>